<protein>
    <submittedName>
        <fullName evidence="2">Uncharacterized protein</fullName>
    </submittedName>
</protein>
<gene>
    <name evidence="2" type="ORF">GJR95_40940</name>
</gene>
<accession>A0A6P1W6G3</accession>
<dbReference type="AlphaFoldDB" id="A0A6P1W6G3"/>
<dbReference type="RefSeq" id="WP_162391406.1">
    <property type="nucleotide sequence ID" value="NZ_CP045997.1"/>
</dbReference>
<reference evidence="2 3" key="1">
    <citation type="submission" date="2019-11" db="EMBL/GenBank/DDBJ databases">
        <title>Spirosoma endbachense sp. nov., isolated from a natural salt meadow.</title>
        <authorList>
            <person name="Rojas J."/>
            <person name="Ambika Manirajan B."/>
            <person name="Ratering S."/>
            <person name="Suarez C."/>
            <person name="Geissler-Plaum R."/>
            <person name="Schnell S."/>
        </authorList>
    </citation>
    <scope>NUCLEOTIDE SEQUENCE [LARGE SCALE GENOMIC DNA]</scope>
    <source>
        <strain evidence="2 3">I-24</strain>
    </source>
</reference>
<dbReference type="KEGG" id="senf:GJR95_40940"/>
<keyword evidence="3" id="KW-1185">Reference proteome</keyword>
<name>A0A6P1W6G3_9BACT</name>
<proteinExistence type="predicted"/>
<evidence type="ECO:0000313" key="3">
    <source>
        <dbReference type="Proteomes" id="UP000464577"/>
    </source>
</evidence>
<keyword evidence="1" id="KW-1133">Transmembrane helix</keyword>
<evidence type="ECO:0000256" key="1">
    <source>
        <dbReference type="SAM" id="Phobius"/>
    </source>
</evidence>
<feature type="transmembrane region" description="Helical" evidence="1">
    <location>
        <begin position="85"/>
        <end position="105"/>
    </location>
</feature>
<keyword evidence="1" id="KW-0472">Membrane</keyword>
<feature type="transmembrane region" description="Helical" evidence="1">
    <location>
        <begin position="135"/>
        <end position="156"/>
    </location>
</feature>
<keyword evidence="1" id="KW-0812">Transmembrane</keyword>
<dbReference type="Proteomes" id="UP000464577">
    <property type="component" value="Chromosome"/>
</dbReference>
<dbReference type="EMBL" id="CP045997">
    <property type="protein sequence ID" value="QHW01012.1"/>
    <property type="molecule type" value="Genomic_DNA"/>
</dbReference>
<feature type="transmembrane region" description="Helical" evidence="1">
    <location>
        <begin position="44"/>
        <end position="65"/>
    </location>
</feature>
<organism evidence="2 3">
    <name type="scientific">Spirosoma endbachense</name>
    <dbReference type="NCBI Taxonomy" id="2666025"/>
    <lineage>
        <taxon>Bacteria</taxon>
        <taxon>Pseudomonadati</taxon>
        <taxon>Bacteroidota</taxon>
        <taxon>Cytophagia</taxon>
        <taxon>Cytophagales</taxon>
        <taxon>Cytophagaceae</taxon>
        <taxon>Spirosoma</taxon>
    </lineage>
</organism>
<sequence>MDLISRYAWVLLIGVTVVNYVIIKARVQEHIDINPDLKAGYDQILKALLIYGTIPGLIMAMGSLTGRTTSVYDYFHPGTLTLNPFVLLLHLYIIVIWILAVRWIYFKQGAEILVRHPGVFTYRGLGNSVTPTSTIIKIVFALALLGGIVGMTRMWIADFPAFLENLFS</sequence>
<evidence type="ECO:0000313" key="2">
    <source>
        <dbReference type="EMBL" id="QHW01012.1"/>
    </source>
</evidence>
<feature type="transmembrane region" description="Helical" evidence="1">
    <location>
        <begin position="6"/>
        <end position="23"/>
    </location>
</feature>